<dbReference type="Gene3D" id="1.10.10.10">
    <property type="entry name" value="Winged helix-like DNA-binding domain superfamily/Winged helix DNA-binding domain"/>
    <property type="match status" value="2"/>
</dbReference>
<protein>
    <recommendedName>
        <fullName evidence="3 5">Regulatory protein RecX</fullName>
    </recommendedName>
</protein>
<comment type="caution">
    <text evidence="7">The sequence shown here is derived from an EMBL/GenBank/DDBJ whole genome shotgun (WGS) entry which is preliminary data.</text>
</comment>
<dbReference type="HAMAP" id="MF_01114">
    <property type="entry name" value="RecX"/>
    <property type="match status" value="1"/>
</dbReference>
<organism evidence="7 8">
    <name type="scientific">Candidatus Faecivivens stercoripullorum</name>
    <dbReference type="NCBI Taxonomy" id="2840805"/>
    <lineage>
        <taxon>Bacteria</taxon>
        <taxon>Bacillati</taxon>
        <taxon>Bacillota</taxon>
        <taxon>Clostridia</taxon>
        <taxon>Eubacteriales</taxon>
        <taxon>Oscillospiraceae</taxon>
        <taxon>Oscillospiraceae incertae sedis</taxon>
        <taxon>Candidatus Faecivivens</taxon>
    </lineage>
</organism>
<reference evidence="7" key="1">
    <citation type="submission" date="2020-10" db="EMBL/GenBank/DDBJ databases">
        <authorList>
            <person name="Gilroy R."/>
        </authorList>
    </citation>
    <scope>NUCLEOTIDE SEQUENCE</scope>
    <source>
        <strain evidence="7">ChiBcec7-5410</strain>
    </source>
</reference>
<dbReference type="PANTHER" id="PTHR33602:SF1">
    <property type="entry name" value="REGULATORY PROTEIN RECX FAMILY PROTEIN"/>
    <property type="match status" value="1"/>
</dbReference>
<comment type="subcellular location">
    <subcellularLocation>
        <location evidence="1 5">Cytoplasm</location>
    </subcellularLocation>
</comment>
<dbReference type="InterPro" id="IPR036388">
    <property type="entry name" value="WH-like_DNA-bd_sf"/>
</dbReference>
<evidence type="ECO:0000256" key="1">
    <source>
        <dbReference type="ARBA" id="ARBA00004496"/>
    </source>
</evidence>
<evidence type="ECO:0000313" key="7">
    <source>
        <dbReference type="EMBL" id="HIT94768.1"/>
    </source>
</evidence>
<sequence length="223" mass="25676">MIITSITKYGDKGTRYRIDVDGEYWYILADTLVMDFRLRKGMTVTEELLGEIRAAADYRKGRERAFYLLESREHTKSELATKLARNIDWETARKIADEMESLGLIHETDYARRLAQYLSSVKHHGGRRIYQELMKKGFSGSDIQAALDEIETDEDELTALVRKKYARYLQPSDEEEEPSGFHRGYSKGKNKAIQGLMRLGYSFGESLAAVERVEAELADEQQD</sequence>
<keyword evidence="4 5" id="KW-0963">Cytoplasm</keyword>
<dbReference type="InterPro" id="IPR003783">
    <property type="entry name" value="Regulatory_RecX"/>
</dbReference>
<dbReference type="InterPro" id="IPR053924">
    <property type="entry name" value="RecX_HTH_2nd"/>
</dbReference>
<reference evidence="7" key="2">
    <citation type="journal article" date="2021" name="PeerJ">
        <title>Extensive microbial diversity within the chicken gut microbiome revealed by metagenomics and culture.</title>
        <authorList>
            <person name="Gilroy R."/>
            <person name="Ravi A."/>
            <person name="Getino M."/>
            <person name="Pursley I."/>
            <person name="Horton D.L."/>
            <person name="Alikhan N.F."/>
            <person name="Baker D."/>
            <person name="Gharbi K."/>
            <person name="Hall N."/>
            <person name="Watson M."/>
            <person name="Adriaenssens E.M."/>
            <person name="Foster-Nyarko E."/>
            <person name="Jarju S."/>
            <person name="Secka A."/>
            <person name="Antonio M."/>
            <person name="Oren A."/>
            <person name="Chaudhuri R.R."/>
            <person name="La Ragione R."/>
            <person name="Hildebrand F."/>
            <person name="Pallen M.J."/>
        </authorList>
    </citation>
    <scope>NUCLEOTIDE SEQUENCE</scope>
    <source>
        <strain evidence="7">ChiBcec7-5410</strain>
    </source>
</reference>
<proteinExistence type="inferred from homology"/>
<accession>A0A9D1KR74</accession>
<dbReference type="GO" id="GO:0005737">
    <property type="term" value="C:cytoplasm"/>
    <property type="evidence" value="ECO:0007669"/>
    <property type="project" value="UniProtKB-SubCell"/>
</dbReference>
<evidence type="ECO:0000259" key="6">
    <source>
        <dbReference type="Pfam" id="PF02631"/>
    </source>
</evidence>
<dbReference type="PANTHER" id="PTHR33602">
    <property type="entry name" value="REGULATORY PROTEIN RECX FAMILY PROTEIN"/>
    <property type="match status" value="1"/>
</dbReference>
<dbReference type="EMBL" id="DVLW01000172">
    <property type="protein sequence ID" value="HIT94768.1"/>
    <property type="molecule type" value="Genomic_DNA"/>
</dbReference>
<evidence type="ECO:0000256" key="5">
    <source>
        <dbReference type="HAMAP-Rule" id="MF_01114"/>
    </source>
</evidence>
<evidence type="ECO:0000256" key="4">
    <source>
        <dbReference type="ARBA" id="ARBA00022490"/>
    </source>
</evidence>
<dbReference type="Pfam" id="PF02631">
    <property type="entry name" value="RecX_HTH2"/>
    <property type="match status" value="1"/>
</dbReference>
<gene>
    <name evidence="5" type="primary">recX</name>
    <name evidence="7" type="ORF">IAC43_06250</name>
</gene>
<evidence type="ECO:0000313" key="8">
    <source>
        <dbReference type="Proteomes" id="UP000824160"/>
    </source>
</evidence>
<comment type="similarity">
    <text evidence="2 5">Belongs to the RecX family.</text>
</comment>
<dbReference type="Proteomes" id="UP000824160">
    <property type="component" value="Unassembled WGS sequence"/>
</dbReference>
<evidence type="ECO:0000256" key="3">
    <source>
        <dbReference type="ARBA" id="ARBA00018111"/>
    </source>
</evidence>
<dbReference type="GO" id="GO:0006282">
    <property type="term" value="P:regulation of DNA repair"/>
    <property type="evidence" value="ECO:0007669"/>
    <property type="project" value="UniProtKB-UniRule"/>
</dbReference>
<evidence type="ECO:0000256" key="2">
    <source>
        <dbReference type="ARBA" id="ARBA00009695"/>
    </source>
</evidence>
<dbReference type="AlphaFoldDB" id="A0A9D1KR74"/>
<comment type="function">
    <text evidence="5">Modulates RecA activity.</text>
</comment>
<feature type="domain" description="RecX second three-helical" evidence="6">
    <location>
        <begin position="109"/>
        <end position="147"/>
    </location>
</feature>
<name>A0A9D1KR74_9FIRM</name>